<evidence type="ECO:0000313" key="8">
    <source>
        <dbReference type="EMBL" id="KOF84150.1"/>
    </source>
</evidence>
<feature type="modified residue" description="N6-(pyridoxal phosphate)lysine" evidence="6">
    <location>
        <position position="304"/>
    </location>
</feature>
<gene>
    <name evidence="8" type="ORF">OCBIM_22022527mg</name>
</gene>
<name>A0A0L8H5W6_OCTBM</name>
<sequence length="452" mass="50559">MEKSENFDAATKQLTKYIIDYFGNIGSRNAYPAVEPGFMKTLIPAEAPETPDKWENVFNDIERVIMPGVCHWHHPKFGAYFPARTSYAAILAAMLSDALVNVVISWKSAPAATELEVIVLDWLAKAIKLPEIFLSTSEGSGGGVIQNSSTECMLMSLFAARTTSINKVKTENNEMEDGIAVTKLIAYKSEETHSSFAKACKIALVKVRDIKLDDKRSMRGSSLKKAIEEDGAKGLVPFYICSTLGTTSVCAFDNIKEIGAVCKDEGIWLHIDAAYAGNAFICPEYRYLMNGVEYADSICMSPHKWLQVPIGCSVLWLQNSNKLVDSIPEPGEYLQCTENSEMPNFMDIQLAHMFKDLIEKDGRFELIGENIMSLVCFRLKGSNELNELLYKMINETREIHISNSEVNEILFLRFVVNTYHSDIQDMQYCFNVIGKLAEEVLSSCEKTSQSLN</sequence>
<dbReference type="PANTHER" id="PTHR11999:SF70">
    <property type="entry name" value="MIP05841P"/>
    <property type="match status" value="1"/>
</dbReference>
<dbReference type="GO" id="GO:0042423">
    <property type="term" value="P:catecholamine biosynthetic process"/>
    <property type="evidence" value="ECO:0007669"/>
    <property type="project" value="UniProtKB-KW"/>
</dbReference>
<dbReference type="EMBL" id="KQ419241">
    <property type="protein sequence ID" value="KOF84150.1"/>
    <property type="molecule type" value="Genomic_DNA"/>
</dbReference>
<dbReference type="Gene3D" id="1.20.1340.10">
    <property type="entry name" value="dopa decarboxylase, N-terminal domain"/>
    <property type="match status" value="1"/>
</dbReference>
<dbReference type="Gene3D" id="3.40.640.10">
    <property type="entry name" value="Type I PLP-dependent aspartate aminotransferase-like (Major domain)"/>
    <property type="match status" value="1"/>
</dbReference>
<evidence type="ECO:0000256" key="6">
    <source>
        <dbReference type="PIRSR" id="PIRSR602129-50"/>
    </source>
</evidence>
<dbReference type="OrthoDB" id="639767at2759"/>
<dbReference type="PANTHER" id="PTHR11999">
    <property type="entry name" value="GROUP II PYRIDOXAL-5-PHOSPHATE DECARBOXYLASE"/>
    <property type="match status" value="1"/>
</dbReference>
<keyword evidence="4 6" id="KW-0663">Pyridoxal phosphate</keyword>
<dbReference type="GO" id="GO:0042427">
    <property type="term" value="P:serotonin biosynthetic process"/>
    <property type="evidence" value="ECO:0007669"/>
    <property type="project" value="TreeGrafter"/>
</dbReference>
<dbReference type="AlphaFoldDB" id="A0A0L8H5W6"/>
<dbReference type="GO" id="GO:0004058">
    <property type="term" value="F:aromatic-L-amino-acid decarboxylase activity"/>
    <property type="evidence" value="ECO:0007669"/>
    <property type="project" value="UniProtKB-EC"/>
</dbReference>
<keyword evidence="3" id="KW-0210">Decarboxylase</keyword>
<keyword evidence="5 7" id="KW-0456">Lyase</keyword>
<evidence type="ECO:0000256" key="1">
    <source>
        <dbReference type="ARBA" id="ARBA00001933"/>
    </source>
</evidence>
<dbReference type="InterPro" id="IPR015422">
    <property type="entry name" value="PyrdxlP-dep_Trfase_small"/>
</dbReference>
<proteinExistence type="inferred from homology"/>
<dbReference type="Pfam" id="PF00282">
    <property type="entry name" value="Pyridoxal_deC"/>
    <property type="match status" value="1"/>
</dbReference>
<evidence type="ECO:0008006" key="9">
    <source>
        <dbReference type="Google" id="ProtNLM"/>
    </source>
</evidence>
<dbReference type="InterPro" id="IPR015421">
    <property type="entry name" value="PyrdxlP-dep_Trfase_major"/>
</dbReference>
<dbReference type="GO" id="GO:0005737">
    <property type="term" value="C:cytoplasm"/>
    <property type="evidence" value="ECO:0007669"/>
    <property type="project" value="TreeGrafter"/>
</dbReference>
<dbReference type="InterPro" id="IPR002129">
    <property type="entry name" value="PyrdxlP-dep_de-COase"/>
</dbReference>
<evidence type="ECO:0000256" key="3">
    <source>
        <dbReference type="ARBA" id="ARBA00022793"/>
    </source>
</evidence>
<dbReference type="STRING" id="37653.A0A0L8H5W6"/>
<evidence type="ECO:0000256" key="7">
    <source>
        <dbReference type="RuleBase" id="RU000382"/>
    </source>
</evidence>
<dbReference type="GO" id="GO:0006520">
    <property type="term" value="P:amino acid metabolic process"/>
    <property type="evidence" value="ECO:0007669"/>
    <property type="project" value="InterPro"/>
</dbReference>
<dbReference type="GO" id="GO:0030170">
    <property type="term" value="F:pyridoxal phosphate binding"/>
    <property type="evidence" value="ECO:0007669"/>
    <property type="project" value="InterPro"/>
</dbReference>
<dbReference type="PRINTS" id="PR00800">
    <property type="entry name" value="YHDCRBOXLASE"/>
</dbReference>
<dbReference type="InterPro" id="IPR010977">
    <property type="entry name" value="Aromatic_deC"/>
</dbReference>
<accession>A0A0L8H5W6</accession>
<protein>
    <recommendedName>
        <fullName evidence="9">Aromatic-L-amino-acid decarboxylase</fullName>
    </recommendedName>
</protein>
<dbReference type="Gene3D" id="3.90.1150.10">
    <property type="entry name" value="Aspartate Aminotransferase, domain 1"/>
    <property type="match status" value="1"/>
</dbReference>
<reference evidence="8" key="1">
    <citation type="submission" date="2015-07" db="EMBL/GenBank/DDBJ databases">
        <title>MeaNS - Measles Nucleotide Surveillance Program.</title>
        <authorList>
            <person name="Tran T."/>
            <person name="Druce J."/>
        </authorList>
    </citation>
    <scope>NUCLEOTIDE SEQUENCE</scope>
    <source>
        <strain evidence="8">UCB-OBI-ISO-001</strain>
        <tissue evidence="8">Gonad</tissue>
    </source>
</reference>
<comment type="cofactor">
    <cofactor evidence="1 6 7">
        <name>pyridoxal 5'-phosphate</name>
        <dbReference type="ChEBI" id="CHEBI:597326"/>
    </cofactor>
</comment>
<organism evidence="8">
    <name type="scientific">Octopus bimaculoides</name>
    <name type="common">California two-spotted octopus</name>
    <dbReference type="NCBI Taxonomy" id="37653"/>
    <lineage>
        <taxon>Eukaryota</taxon>
        <taxon>Metazoa</taxon>
        <taxon>Spiralia</taxon>
        <taxon>Lophotrochozoa</taxon>
        <taxon>Mollusca</taxon>
        <taxon>Cephalopoda</taxon>
        <taxon>Coleoidea</taxon>
        <taxon>Octopodiformes</taxon>
        <taxon>Octopoda</taxon>
        <taxon>Incirrata</taxon>
        <taxon>Octopodidae</taxon>
        <taxon>Octopus</taxon>
    </lineage>
</organism>
<dbReference type="SUPFAM" id="SSF53383">
    <property type="entry name" value="PLP-dependent transferases"/>
    <property type="match status" value="1"/>
</dbReference>
<evidence type="ECO:0000256" key="4">
    <source>
        <dbReference type="ARBA" id="ARBA00022898"/>
    </source>
</evidence>
<dbReference type="InterPro" id="IPR015424">
    <property type="entry name" value="PyrdxlP-dep_Trfase"/>
</dbReference>
<dbReference type="GO" id="GO:0019752">
    <property type="term" value="P:carboxylic acid metabolic process"/>
    <property type="evidence" value="ECO:0007669"/>
    <property type="project" value="InterPro"/>
</dbReference>
<comment type="similarity">
    <text evidence="2 7">Belongs to the group II decarboxylase family.</text>
</comment>
<evidence type="ECO:0000256" key="5">
    <source>
        <dbReference type="ARBA" id="ARBA00023239"/>
    </source>
</evidence>
<evidence type="ECO:0000256" key="2">
    <source>
        <dbReference type="ARBA" id="ARBA00009533"/>
    </source>
</evidence>